<gene>
    <name evidence="1" type="ORF">FGO68_gene5607</name>
</gene>
<dbReference type="EMBL" id="RRYP01008715">
    <property type="protein sequence ID" value="TNV79589.1"/>
    <property type="molecule type" value="Genomic_DNA"/>
</dbReference>
<comment type="caution">
    <text evidence="1">The sequence shown here is derived from an EMBL/GenBank/DDBJ whole genome shotgun (WGS) entry which is preliminary data.</text>
</comment>
<dbReference type="AlphaFoldDB" id="A0A8J8NRR1"/>
<proteinExistence type="predicted"/>
<keyword evidence="2" id="KW-1185">Reference proteome</keyword>
<evidence type="ECO:0000313" key="2">
    <source>
        <dbReference type="Proteomes" id="UP000785679"/>
    </source>
</evidence>
<protein>
    <submittedName>
        <fullName evidence="1">Uncharacterized protein</fullName>
    </submittedName>
</protein>
<dbReference type="Proteomes" id="UP000785679">
    <property type="component" value="Unassembled WGS sequence"/>
</dbReference>
<organism evidence="1 2">
    <name type="scientific">Halteria grandinella</name>
    <dbReference type="NCBI Taxonomy" id="5974"/>
    <lineage>
        <taxon>Eukaryota</taxon>
        <taxon>Sar</taxon>
        <taxon>Alveolata</taxon>
        <taxon>Ciliophora</taxon>
        <taxon>Intramacronucleata</taxon>
        <taxon>Spirotrichea</taxon>
        <taxon>Stichotrichia</taxon>
        <taxon>Sporadotrichida</taxon>
        <taxon>Halteriidae</taxon>
        <taxon>Halteria</taxon>
    </lineage>
</organism>
<reference evidence="1" key="1">
    <citation type="submission" date="2019-06" db="EMBL/GenBank/DDBJ databases">
        <authorList>
            <person name="Zheng W."/>
        </authorList>
    </citation>
    <scope>NUCLEOTIDE SEQUENCE</scope>
    <source>
        <strain evidence="1">QDHG01</strain>
    </source>
</reference>
<sequence length="73" mass="8739">MKYLQHSSTKEQFKEVEALRNNSPHFDCPQVIHIIWGRGKIEGDHCVICMSLLEEQQRQYKQEFHIIILMLEL</sequence>
<accession>A0A8J8NRR1</accession>
<evidence type="ECO:0000313" key="1">
    <source>
        <dbReference type="EMBL" id="TNV79589.1"/>
    </source>
</evidence>
<name>A0A8J8NRR1_HALGN</name>